<dbReference type="EMBL" id="WIBF01000013">
    <property type="protein sequence ID" value="MQQ10281.1"/>
    <property type="molecule type" value="Genomic_DNA"/>
</dbReference>
<dbReference type="Pfam" id="PF08929">
    <property type="entry name" value="PoNi_C"/>
    <property type="match status" value="1"/>
</dbReference>
<dbReference type="Proteomes" id="UP000444174">
    <property type="component" value="Unassembled WGS sequence"/>
</dbReference>
<dbReference type="InterPro" id="IPR015025">
    <property type="entry name" value="PoNi_C"/>
</dbReference>
<accession>A0A843YHE7</accession>
<dbReference type="SUPFAM" id="SSF140731">
    <property type="entry name" value="PA2201 C-terminal domain-like"/>
    <property type="match status" value="1"/>
</dbReference>
<dbReference type="Gene3D" id="1.10.3920.10">
    <property type="entry name" value="PA2201 C-terminal domain-like"/>
    <property type="match status" value="1"/>
</dbReference>
<evidence type="ECO:0000313" key="2">
    <source>
        <dbReference type="EMBL" id="MQQ10281.1"/>
    </source>
</evidence>
<dbReference type="AlphaFoldDB" id="A0A843YHE7"/>
<proteinExistence type="predicted"/>
<gene>
    <name evidence="2" type="ORF">GFB49_17575</name>
</gene>
<comment type="caution">
    <text evidence="2">The sequence shown here is derived from an EMBL/GenBank/DDBJ whole genome shotgun (WGS) entry which is preliminary data.</text>
</comment>
<evidence type="ECO:0000313" key="3">
    <source>
        <dbReference type="Proteomes" id="UP000444174"/>
    </source>
</evidence>
<dbReference type="InterPro" id="IPR028983">
    <property type="entry name" value="PA2201-like_C"/>
</dbReference>
<reference evidence="2 3" key="1">
    <citation type="submission" date="2019-10" db="EMBL/GenBank/DDBJ databases">
        <title>Epibacterium sp. nov., isolated from seawater.</title>
        <authorList>
            <person name="Zhang X."/>
            <person name="Li N."/>
        </authorList>
    </citation>
    <scope>NUCLEOTIDE SEQUENCE [LARGE SCALE GENOMIC DNA]</scope>
    <source>
        <strain evidence="2 3">SM1979</strain>
    </source>
</reference>
<evidence type="ECO:0000259" key="1">
    <source>
        <dbReference type="Pfam" id="PF08929"/>
    </source>
</evidence>
<organism evidence="2 3">
    <name type="scientific">Tritonibacter litoralis</name>
    <dbReference type="NCBI Taxonomy" id="2662264"/>
    <lineage>
        <taxon>Bacteria</taxon>
        <taxon>Pseudomonadati</taxon>
        <taxon>Pseudomonadota</taxon>
        <taxon>Alphaproteobacteria</taxon>
        <taxon>Rhodobacterales</taxon>
        <taxon>Paracoccaceae</taxon>
        <taxon>Tritonibacter</taxon>
    </lineage>
</organism>
<sequence length="256" mass="29398">MESRRPMRDKLKNPDYWTFYLSDRADFLHEIAEDLKGAGNTYDEQVADRSFMETFGFNLASAAYSSGLEISKCCSYARSLLVEYYPIYVRACGLAPRRAFDEESGGWDFRTRYLALAVLCKLTPEEAKPLIDALDFWPERDALWEVFIAHLGRGDGRDPVDTLVWPEAYEDALAACAPEATDFDRQVALMQFDKGWLKEMRSSTNPFYSNHNNTNNTYVGYWNFEAAAIVAMFGIDDTPLANSKTYPKDWADWVRR</sequence>
<feature type="domain" description="PoNi C-terminal" evidence="1">
    <location>
        <begin position="140"/>
        <end position="249"/>
    </location>
</feature>
<keyword evidence="3" id="KW-1185">Reference proteome</keyword>
<protein>
    <submittedName>
        <fullName evidence="2">DUF1911 domain-containing protein</fullName>
    </submittedName>
</protein>
<name>A0A843YHE7_9RHOB</name>